<dbReference type="Pfam" id="PF13799">
    <property type="entry name" value="DUF4183"/>
    <property type="match status" value="1"/>
</dbReference>
<evidence type="ECO:0000313" key="2">
    <source>
        <dbReference type="EMBL" id="TQR14537.1"/>
    </source>
</evidence>
<evidence type="ECO:0000259" key="1">
    <source>
        <dbReference type="Pfam" id="PF13799"/>
    </source>
</evidence>
<dbReference type="InterPro" id="IPR025237">
    <property type="entry name" value="DUF4183"/>
</dbReference>
<sequence>MGKHKKPQKIMRVYDCHTNRRRFVCKSFNEITIIAPPVVNVIPTVKRYFYIPEANLNLASGTTIFSNLFTDDDGNQVTNFMSFNPNGYANLYINGVIQEGGLYTVNTQSLTIAPVNSTISAQTPIIVELLTFSTTLS</sequence>
<proteinExistence type="predicted"/>
<organism evidence="2 3">
    <name type="scientific">Psychrobacillus lasiicapitis</name>
    <dbReference type="NCBI Taxonomy" id="1636719"/>
    <lineage>
        <taxon>Bacteria</taxon>
        <taxon>Bacillati</taxon>
        <taxon>Bacillota</taxon>
        <taxon>Bacilli</taxon>
        <taxon>Bacillales</taxon>
        <taxon>Bacillaceae</taxon>
        <taxon>Psychrobacillus</taxon>
    </lineage>
</organism>
<reference evidence="2 3" key="1">
    <citation type="submission" date="2019-05" db="EMBL/GenBank/DDBJ databases">
        <title>Psychrobacillus vulpis sp. nov., a new species isolated from feces of a red fox that inhabits in The Tablas de Daimiel Natural Park, Albacete, Spain.</title>
        <authorList>
            <person name="Rodriguez M."/>
            <person name="Reina J.C."/>
            <person name="Bejar V."/>
            <person name="Llamas I."/>
        </authorList>
    </citation>
    <scope>NUCLEOTIDE SEQUENCE [LARGE SCALE GENOMIC DNA]</scope>
    <source>
        <strain evidence="2 3">NEAU-3TGS17</strain>
    </source>
</reference>
<protein>
    <submittedName>
        <fullName evidence="2">DUF4183 domain-containing protein</fullName>
    </submittedName>
</protein>
<feature type="domain" description="DUF4183" evidence="1">
    <location>
        <begin position="59"/>
        <end position="128"/>
    </location>
</feature>
<evidence type="ECO:0000313" key="3">
    <source>
        <dbReference type="Proteomes" id="UP000317316"/>
    </source>
</evidence>
<gene>
    <name evidence="2" type="ORF">FG382_08780</name>
</gene>
<dbReference type="RefSeq" id="WP_142538518.1">
    <property type="nucleotide sequence ID" value="NZ_BMIE01000003.1"/>
</dbReference>
<keyword evidence="3" id="KW-1185">Reference proteome</keyword>
<dbReference type="AlphaFoldDB" id="A0A544TAP7"/>
<name>A0A544TAP7_9BACI</name>
<dbReference type="Proteomes" id="UP000317316">
    <property type="component" value="Unassembled WGS sequence"/>
</dbReference>
<accession>A0A544TAP7</accession>
<comment type="caution">
    <text evidence="2">The sequence shown here is derived from an EMBL/GenBank/DDBJ whole genome shotgun (WGS) entry which is preliminary data.</text>
</comment>
<dbReference type="OrthoDB" id="2623159at2"/>
<dbReference type="EMBL" id="VDGH01000004">
    <property type="protein sequence ID" value="TQR14537.1"/>
    <property type="molecule type" value="Genomic_DNA"/>
</dbReference>